<reference evidence="1 2" key="2">
    <citation type="submission" date="2018-11" db="EMBL/GenBank/DDBJ databases">
        <authorList>
            <consortium name="Pathogen Informatics"/>
        </authorList>
    </citation>
    <scope>NUCLEOTIDE SEQUENCE [LARGE SCALE GENOMIC DNA]</scope>
    <source>
        <strain evidence="1">Dakar</strain>
        <strain evidence="2">Dakar, Senegal</strain>
    </source>
</reference>
<reference evidence="3" key="1">
    <citation type="submission" date="2016-06" db="UniProtKB">
        <authorList>
            <consortium name="WormBaseParasite"/>
        </authorList>
    </citation>
    <scope>IDENTIFICATION</scope>
</reference>
<gene>
    <name evidence="1" type="ORF">SCUD_LOCUS9244</name>
</gene>
<keyword evidence="2" id="KW-1185">Reference proteome</keyword>
<sequence>MLFHRLVKIYIIGHSVIWLLFHHSCPTFDIVYRISFNFLWYHWAIFNLTL</sequence>
<dbReference type="WBParaSite" id="SCUD_0000924401-mRNA-1">
    <property type="protein sequence ID" value="SCUD_0000924401-mRNA-1"/>
    <property type="gene ID" value="SCUD_0000924401"/>
</dbReference>
<evidence type="ECO:0000313" key="1">
    <source>
        <dbReference type="EMBL" id="VDP34814.1"/>
    </source>
</evidence>
<evidence type="ECO:0000313" key="3">
    <source>
        <dbReference type="WBParaSite" id="SCUD_0000924401-mRNA-1"/>
    </source>
</evidence>
<proteinExistence type="predicted"/>
<evidence type="ECO:0000313" key="2">
    <source>
        <dbReference type="Proteomes" id="UP000279833"/>
    </source>
</evidence>
<name>A0A183K2N0_9TREM</name>
<accession>A0A183K2N0</accession>
<organism evidence="3">
    <name type="scientific">Schistosoma curassoni</name>
    <dbReference type="NCBI Taxonomy" id="6186"/>
    <lineage>
        <taxon>Eukaryota</taxon>
        <taxon>Metazoa</taxon>
        <taxon>Spiralia</taxon>
        <taxon>Lophotrochozoa</taxon>
        <taxon>Platyhelminthes</taxon>
        <taxon>Trematoda</taxon>
        <taxon>Digenea</taxon>
        <taxon>Strigeidida</taxon>
        <taxon>Schistosomatoidea</taxon>
        <taxon>Schistosomatidae</taxon>
        <taxon>Schistosoma</taxon>
    </lineage>
</organism>
<dbReference type="EMBL" id="UZAK01033139">
    <property type="protein sequence ID" value="VDP34814.1"/>
    <property type="molecule type" value="Genomic_DNA"/>
</dbReference>
<dbReference type="Proteomes" id="UP000279833">
    <property type="component" value="Unassembled WGS sequence"/>
</dbReference>
<protein>
    <submittedName>
        <fullName evidence="1 3">Uncharacterized protein</fullName>
    </submittedName>
</protein>
<dbReference type="AlphaFoldDB" id="A0A183K2N0"/>